<dbReference type="GO" id="GO:0016020">
    <property type="term" value="C:membrane"/>
    <property type="evidence" value="ECO:0007669"/>
    <property type="project" value="UniProtKB-SubCell"/>
</dbReference>
<proteinExistence type="predicted"/>
<dbReference type="AlphaFoldDB" id="A0A7N0UHD3"/>
<dbReference type="Pfam" id="PF04526">
    <property type="entry name" value="DUF568"/>
    <property type="match status" value="1"/>
</dbReference>
<accession>A0A7N0UHD3</accession>
<keyword evidence="5" id="KW-0472">Membrane</keyword>
<evidence type="ECO:0000256" key="4">
    <source>
        <dbReference type="ARBA" id="ARBA00022982"/>
    </source>
</evidence>
<dbReference type="PROSITE" id="PS50836">
    <property type="entry name" value="DOMON"/>
    <property type="match status" value="1"/>
</dbReference>
<dbReference type="PANTHER" id="PTHR23130">
    <property type="entry name" value="CYTOCHROME B561 AND DOMON DOMAIN-CONTAINING PROTEIN"/>
    <property type="match status" value="1"/>
</dbReference>
<keyword evidence="4" id="KW-0249">Electron transport</keyword>
<feature type="compositionally biased region" description="Low complexity" evidence="6">
    <location>
        <begin position="204"/>
        <end position="214"/>
    </location>
</feature>
<dbReference type="Proteomes" id="UP000594263">
    <property type="component" value="Unplaced"/>
</dbReference>
<dbReference type="InterPro" id="IPR005018">
    <property type="entry name" value="DOMON_domain"/>
</dbReference>
<organism evidence="9 10">
    <name type="scientific">Kalanchoe fedtschenkoi</name>
    <name type="common">Lavender scallops</name>
    <name type="synonym">South American air plant</name>
    <dbReference type="NCBI Taxonomy" id="63787"/>
    <lineage>
        <taxon>Eukaryota</taxon>
        <taxon>Viridiplantae</taxon>
        <taxon>Streptophyta</taxon>
        <taxon>Embryophyta</taxon>
        <taxon>Tracheophyta</taxon>
        <taxon>Spermatophyta</taxon>
        <taxon>Magnoliopsida</taxon>
        <taxon>eudicotyledons</taxon>
        <taxon>Gunneridae</taxon>
        <taxon>Pentapetalae</taxon>
        <taxon>Saxifragales</taxon>
        <taxon>Crassulaceae</taxon>
        <taxon>Kalanchoe</taxon>
    </lineage>
</organism>
<dbReference type="CDD" id="cd09629">
    <property type="entry name" value="DOMON_CIL1_like"/>
    <property type="match status" value="1"/>
</dbReference>
<feature type="chain" id="PRO_5029573680" description="DOMON domain-containing protein" evidence="7">
    <location>
        <begin position="25"/>
        <end position="243"/>
    </location>
</feature>
<evidence type="ECO:0000256" key="3">
    <source>
        <dbReference type="ARBA" id="ARBA00022729"/>
    </source>
</evidence>
<evidence type="ECO:0000256" key="6">
    <source>
        <dbReference type="SAM" id="MobiDB-lite"/>
    </source>
</evidence>
<evidence type="ECO:0000256" key="5">
    <source>
        <dbReference type="ARBA" id="ARBA00023136"/>
    </source>
</evidence>
<comment type="subcellular location">
    <subcellularLocation>
        <location evidence="1">Membrane</location>
    </subcellularLocation>
</comment>
<evidence type="ECO:0000256" key="1">
    <source>
        <dbReference type="ARBA" id="ARBA00004370"/>
    </source>
</evidence>
<feature type="region of interest" description="Disordered" evidence="6">
    <location>
        <begin position="191"/>
        <end position="214"/>
    </location>
</feature>
<evidence type="ECO:0000313" key="9">
    <source>
        <dbReference type="EnsemblPlants" id="Kaladp0068s0052.1.v1.1.CDS.1"/>
    </source>
</evidence>
<feature type="signal peptide" evidence="7">
    <location>
        <begin position="1"/>
        <end position="24"/>
    </location>
</feature>
<dbReference type="OMA" id="HWTYYAD"/>
<protein>
    <recommendedName>
        <fullName evidence="8">DOMON domain-containing protein</fullName>
    </recommendedName>
</protein>
<name>A0A7N0UHD3_KALFE</name>
<keyword evidence="10" id="KW-1185">Reference proteome</keyword>
<evidence type="ECO:0000256" key="2">
    <source>
        <dbReference type="ARBA" id="ARBA00022448"/>
    </source>
</evidence>
<evidence type="ECO:0000313" key="10">
    <source>
        <dbReference type="Proteomes" id="UP000594263"/>
    </source>
</evidence>
<dbReference type="PANTHER" id="PTHR23130:SF157">
    <property type="entry name" value="AUXIN-INDUCED IN ROOT CULTURES PROTEIN 12"/>
    <property type="match status" value="1"/>
</dbReference>
<evidence type="ECO:0000256" key="7">
    <source>
        <dbReference type="SAM" id="SignalP"/>
    </source>
</evidence>
<keyword evidence="2" id="KW-0813">Transport</keyword>
<evidence type="ECO:0000259" key="8">
    <source>
        <dbReference type="PROSITE" id="PS50836"/>
    </source>
</evidence>
<dbReference type="InterPro" id="IPR045265">
    <property type="entry name" value="AIR12_DOMON"/>
</dbReference>
<reference evidence="9" key="1">
    <citation type="submission" date="2021-01" db="UniProtKB">
        <authorList>
            <consortium name="EnsemblPlants"/>
        </authorList>
    </citation>
    <scope>IDENTIFICATION</scope>
</reference>
<feature type="domain" description="DOMON" evidence="8">
    <location>
        <begin position="47"/>
        <end position="159"/>
    </location>
</feature>
<keyword evidence="3 7" id="KW-0732">Signal</keyword>
<sequence length="243" mass="25357">MEVGAIPILLVAVVLVMVPSAVQSESCDLHKFSNNKTFALCQELPVLDAELHYTYNATNGSLSVAFVATPPEPSGWTSWAVNPTGTGMIGAQAFVAFQVNGTVRTKTLNITGYKEIKPGNLSFAFWDVSAEKKNDVLTLYASLAVPGNKTFVNQVWNVGPGLADDGSGKLKPHALTGESLMSKSALSLTGAPVPTAAPAPSTPAPGNSTNTTSGTLGRMKMSGGFDLSLISAFMASMVILCLF</sequence>
<dbReference type="Gramene" id="Kaladp0068s0052.1.v1.1">
    <property type="protein sequence ID" value="Kaladp0068s0052.1.v1.1.CDS.1"/>
    <property type="gene ID" value="Kaladp0068s0052.v1.1"/>
</dbReference>
<dbReference type="EnsemblPlants" id="Kaladp0068s0052.1.v1.1">
    <property type="protein sequence ID" value="Kaladp0068s0052.1.v1.1.CDS.1"/>
    <property type="gene ID" value="Kaladp0068s0052.v1.1"/>
</dbReference>